<keyword evidence="3" id="KW-1185">Reference proteome</keyword>
<reference evidence="3" key="1">
    <citation type="submission" date="2016-12" db="EMBL/GenBank/DDBJ databases">
        <authorList>
            <person name="Varghese N."/>
            <person name="Submissions S."/>
        </authorList>
    </citation>
    <scope>NUCLEOTIDE SEQUENCE [LARGE SCALE GENOMIC DNA]</scope>
    <source>
        <strain evidence="3">DSM 25035</strain>
    </source>
</reference>
<evidence type="ECO:0000313" key="3">
    <source>
        <dbReference type="Proteomes" id="UP000184609"/>
    </source>
</evidence>
<accession>A0A1M7ZEH1</accession>
<evidence type="ECO:0000256" key="1">
    <source>
        <dbReference type="SAM" id="SignalP"/>
    </source>
</evidence>
<dbReference type="Gene3D" id="1.25.40.390">
    <property type="match status" value="1"/>
</dbReference>
<proteinExistence type="predicted"/>
<dbReference type="AlphaFoldDB" id="A0A1M7ZEH1"/>
<dbReference type="RefSeq" id="WP_073572260.1">
    <property type="nucleotide sequence ID" value="NZ_FRXN01000003.1"/>
</dbReference>
<dbReference type="EMBL" id="FRXN01000003">
    <property type="protein sequence ID" value="SHO63273.1"/>
    <property type="molecule type" value="Genomic_DNA"/>
</dbReference>
<dbReference type="InterPro" id="IPR041662">
    <property type="entry name" value="SusD-like_2"/>
</dbReference>
<keyword evidence="1" id="KW-0732">Signal</keyword>
<dbReference type="InterPro" id="IPR011990">
    <property type="entry name" value="TPR-like_helical_dom_sf"/>
</dbReference>
<dbReference type="SUPFAM" id="SSF48452">
    <property type="entry name" value="TPR-like"/>
    <property type="match status" value="1"/>
</dbReference>
<gene>
    <name evidence="2" type="ORF">SAMN04488108_2642</name>
</gene>
<dbReference type="PROSITE" id="PS51257">
    <property type="entry name" value="PROKAR_LIPOPROTEIN"/>
    <property type="match status" value="1"/>
</dbReference>
<evidence type="ECO:0000313" key="2">
    <source>
        <dbReference type="EMBL" id="SHO63273.1"/>
    </source>
</evidence>
<organism evidence="2 3">
    <name type="scientific">Algoriphagus zhangzhouensis</name>
    <dbReference type="NCBI Taxonomy" id="1073327"/>
    <lineage>
        <taxon>Bacteria</taxon>
        <taxon>Pseudomonadati</taxon>
        <taxon>Bacteroidota</taxon>
        <taxon>Cytophagia</taxon>
        <taxon>Cytophagales</taxon>
        <taxon>Cyclobacteriaceae</taxon>
        <taxon>Algoriphagus</taxon>
    </lineage>
</organism>
<feature type="signal peptide" evidence="1">
    <location>
        <begin position="1"/>
        <end position="23"/>
    </location>
</feature>
<dbReference type="STRING" id="1073327.SAMN04488108_2642"/>
<dbReference type="OrthoDB" id="973072at2"/>
<dbReference type="Proteomes" id="UP000184609">
    <property type="component" value="Unassembled WGS sequence"/>
</dbReference>
<name>A0A1M7ZEH1_9BACT</name>
<dbReference type="Pfam" id="PF12771">
    <property type="entry name" value="SusD-like_2"/>
    <property type="match status" value="1"/>
</dbReference>
<sequence length="488" mass="53966">MNKYFIKHISALLIVLASWTALSCTSEFEEMNIDPNNPVEISPALLLPNAIQTVVDRYWGHSTRYQRLNIDAAMCWVQYLSRNIYINAEGDSYEIPLTVSSGTWNAIYTQSLVNFERVQNLASPEAAFENSNYVGVALVMKAFAFSYLTDVFGPIPYSEALKGTAEEVINSPKYDSMESIYTGLLADLEEANDNLNVDGPAIAGDILFNGDILRWKKFANSLALRIANRQSGKLPSESRAIMTKILGDPSTYPVFTNQEESAKLIHFDVIGSRNKMFDVFSTRSDWNISTTLIDKLLELDDERITVYAQPLADGTYAGLPNGLTDAAAGTFNASRIGTNYLSPIAPSLLLSYPELLFIKAEAAYDGDIDGDASALLEEAITASFSQHGLTIPSDYMSRIGAVSKETIMTQKWLALFGQGVEAWTEYRRTGYPVMPAPHPSSVFYNEGVLPTRLEYPTSEYSLNVTNLNEGVGLLGGADNMRTPLWWVE</sequence>
<protein>
    <submittedName>
        <fullName evidence="2">Starch-binding associating with outer membrane</fullName>
    </submittedName>
</protein>
<dbReference type="CDD" id="cd08977">
    <property type="entry name" value="SusD"/>
    <property type="match status" value="1"/>
</dbReference>
<feature type="chain" id="PRO_5012862129" evidence="1">
    <location>
        <begin position="24"/>
        <end position="488"/>
    </location>
</feature>